<keyword evidence="1 7" id="KW-1003">Cell membrane</keyword>
<feature type="transmembrane region" description="Helical" evidence="7">
    <location>
        <begin position="33"/>
        <end position="54"/>
    </location>
</feature>
<keyword evidence="10" id="KW-1185">Reference proteome</keyword>
<comment type="catalytic activity">
    <reaction evidence="7">
        <text>a peptidoglycan chain = a peptidoglycan chain with N-acetyl-1,6-anhydromuramyl-[peptide] at the reducing end + a peptidoglycan chain with N-acetylglucosamine at the non-reducing end.</text>
        <dbReference type="EC" id="4.2.2.29"/>
    </reaction>
</comment>
<comment type="subcellular location">
    <subcellularLocation>
        <location evidence="7">Cell membrane</location>
        <topology evidence="7">Single-pass membrane protein</topology>
    </subcellularLocation>
</comment>
<feature type="site" description="Important for catalytic activity" evidence="7">
    <location>
        <position position="250"/>
    </location>
</feature>
<name>A0ABT9PI20_9ACTO</name>
<evidence type="ECO:0000256" key="1">
    <source>
        <dbReference type="ARBA" id="ARBA00022475"/>
    </source>
</evidence>
<evidence type="ECO:0000313" key="10">
    <source>
        <dbReference type="Proteomes" id="UP001230145"/>
    </source>
</evidence>
<keyword evidence="4 7" id="KW-0472">Membrane</keyword>
<keyword evidence="3 7" id="KW-1133">Transmembrane helix</keyword>
<feature type="compositionally biased region" description="Basic and acidic residues" evidence="8">
    <location>
        <begin position="7"/>
        <end position="22"/>
    </location>
</feature>
<keyword evidence="2 7" id="KW-0812">Transmembrane</keyword>
<dbReference type="Pfam" id="PF02618">
    <property type="entry name" value="YceG"/>
    <property type="match status" value="1"/>
</dbReference>
<organism evidence="9 10">
    <name type="scientific">Trueperella abortisuis</name>
    <dbReference type="NCBI Taxonomy" id="445930"/>
    <lineage>
        <taxon>Bacteria</taxon>
        <taxon>Bacillati</taxon>
        <taxon>Actinomycetota</taxon>
        <taxon>Actinomycetes</taxon>
        <taxon>Actinomycetales</taxon>
        <taxon>Actinomycetaceae</taxon>
        <taxon>Trueperella</taxon>
    </lineage>
</organism>
<dbReference type="PANTHER" id="PTHR30518">
    <property type="entry name" value="ENDOLYTIC MUREIN TRANSGLYCOSYLASE"/>
    <property type="match status" value="1"/>
</dbReference>
<comment type="caution">
    <text evidence="9">The sequence shown here is derived from an EMBL/GenBank/DDBJ whole genome shotgun (WGS) entry which is preliminary data.</text>
</comment>
<sequence length="384" mass="40977">MSQLFDKLPDKQAKAKGAGERATHRRKRGLRTAVVTFVAVALLVMSAVVALPHVQSLLSLDRPTAQDYEGEGSGEVIVTIPEGSTGRDIAAILLAGDVVASERAFVDAFQADRRASSIQAGSYKLKSKMSAVAALAALLDPASRAEMTISIPEGFTVQQVSDRLVNVMGYDAAEVESALADTEALGLPAEADGSVEGWLSPVTYSFAPDTSARQALAAMVAKRVSELQASGIARENWARTIIVASIVEREVNWPDYYAQVARVIENRLADKGEVNGRLQMDSTVLFGVGKSGGVPTREDLADDNPYNSYLHPGLPPTAISNPSIEVIKASANPPAGNWLYFVTVNLDTGETKFATTLDEHNANVEELRKWVADHPDSGASESAR</sequence>
<dbReference type="Gene3D" id="3.30.160.60">
    <property type="entry name" value="Classic Zinc Finger"/>
    <property type="match status" value="1"/>
</dbReference>
<dbReference type="PANTHER" id="PTHR30518:SF2">
    <property type="entry name" value="ENDOLYTIC MUREIN TRANSGLYCOSYLASE"/>
    <property type="match status" value="1"/>
</dbReference>
<evidence type="ECO:0000313" key="9">
    <source>
        <dbReference type="EMBL" id="MDP9832359.1"/>
    </source>
</evidence>
<evidence type="ECO:0000256" key="5">
    <source>
        <dbReference type="ARBA" id="ARBA00023239"/>
    </source>
</evidence>
<dbReference type="EMBL" id="JAUSQL010000001">
    <property type="protein sequence ID" value="MDP9832359.1"/>
    <property type="molecule type" value="Genomic_DNA"/>
</dbReference>
<evidence type="ECO:0000256" key="8">
    <source>
        <dbReference type="SAM" id="MobiDB-lite"/>
    </source>
</evidence>
<dbReference type="RefSeq" id="WP_270974523.1">
    <property type="nucleotide sequence ID" value="NZ_CP133407.1"/>
</dbReference>
<comment type="similarity">
    <text evidence="7">Belongs to the transglycosylase MltG family.</text>
</comment>
<comment type="function">
    <text evidence="7">Functions as a peptidoglycan terminase that cleaves nascent peptidoglycan strands endolytically to terminate their elongation.</text>
</comment>
<evidence type="ECO:0000256" key="3">
    <source>
        <dbReference type="ARBA" id="ARBA00022989"/>
    </source>
</evidence>
<evidence type="ECO:0000256" key="2">
    <source>
        <dbReference type="ARBA" id="ARBA00022692"/>
    </source>
</evidence>
<dbReference type="NCBIfam" id="TIGR00247">
    <property type="entry name" value="endolytic transglycosylase MltG"/>
    <property type="match status" value="1"/>
</dbReference>
<evidence type="ECO:0000256" key="6">
    <source>
        <dbReference type="ARBA" id="ARBA00023316"/>
    </source>
</evidence>
<evidence type="ECO:0000256" key="7">
    <source>
        <dbReference type="HAMAP-Rule" id="MF_02065"/>
    </source>
</evidence>
<dbReference type="HAMAP" id="MF_02065">
    <property type="entry name" value="MltG"/>
    <property type="match status" value="1"/>
</dbReference>
<gene>
    <name evidence="7" type="primary">mltG</name>
    <name evidence="9" type="ORF">J2S45_001038</name>
</gene>
<keyword evidence="5 7" id="KW-0456">Lyase</keyword>
<proteinExistence type="inferred from homology"/>
<evidence type="ECO:0000256" key="4">
    <source>
        <dbReference type="ARBA" id="ARBA00023136"/>
    </source>
</evidence>
<dbReference type="Gene3D" id="3.30.1490.480">
    <property type="entry name" value="Endolytic murein transglycosylase"/>
    <property type="match status" value="1"/>
</dbReference>
<dbReference type="Proteomes" id="UP001230145">
    <property type="component" value="Unassembled WGS sequence"/>
</dbReference>
<accession>A0ABT9PI20</accession>
<feature type="region of interest" description="Disordered" evidence="8">
    <location>
        <begin position="1"/>
        <end position="25"/>
    </location>
</feature>
<keyword evidence="6 7" id="KW-0961">Cell wall biogenesis/degradation</keyword>
<reference evidence="9 10" key="1">
    <citation type="submission" date="2023-07" db="EMBL/GenBank/DDBJ databases">
        <title>Sequencing the genomes of 1000 actinobacteria strains.</title>
        <authorList>
            <person name="Klenk H.-P."/>
        </authorList>
    </citation>
    <scope>NUCLEOTIDE SEQUENCE [LARGE SCALE GENOMIC DNA]</scope>
    <source>
        <strain evidence="9 10">DSM 19515</strain>
    </source>
</reference>
<dbReference type="EC" id="4.2.2.29" evidence="7"/>
<dbReference type="InterPro" id="IPR003770">
    <property type="entry name" value="MLTG-like"/>
</dbReference>
<protein>
    <recommendedName>
        <fullName evidence="7">Endolytic murein transglycosylase</fullName>
        <ecNumber evidence="7">4.2.2.29</ecNumber>
    </recommendedName>
    <alternativeName>
        <fullName evidence="7">Peptidoglycan lytic transglycosylase</fullName>
    </alternativeName>
    <alternativeName>
        <fullName evidence="7">Peptidoglycan polymerization terminase</fullName>
    </alternativeName>
</protein>